<proteinExistence type="predicted"/>
<dbReference type="EMBL" id="MWUE01000028">
    <property type="protein sequence ID" value="OQP31193.1"/>
    <property type="molecule type" value="Genomic_DNA"/>
</dbReference>
<dbReference type="AlphaFoldDB" id="A0A1V9DBH2"/>
<accession>A0A1V9DBH2</accession>
<evidence type="ECO:0000313" key="1">
    <source>
        <dbReference type="EMBL" id="OQP31193.1"/>
    </source>
</evidence>
<name>A0A1V9DBH2_9GAMM</name>
<evidence type="ECO:0008006" key="3">
    <source>
        <dbReference type="Google" id="ProtNLM"/>
    </source>
</evidence>
<dbReference type="Proteomes" id="UP000192769">
    <property type="component" value="Unassembled WGS sequence"/>
</dbReference>
<comment type="caution">
    <text evidence="1">The sequence shown here is derived from an EMBL/GenBank/DDBJ whole genome shotgun (WGS) entry which is preliminary data.</text>
</comment>
<dbReference type="Pfam" id="PF10713">
    <property type="entry name" value="DUF2509"/>
    <property type="match status" value="1"/>
</dbReference>
<dbReference type="InterPro" id="IPR019652">
    <property type="entry name" value="DUF2509"/>
</dbReference>
<sequence length="122" mass="13830">MVLTILLIGSLTLHASRERLEQGMSLVADERQHYRAFWAAQSALQWGLTLSWPETPGCQQDRQQGWESCLQKVDDERMLLKGRATAGDLALWRWVAQEGARLRPLPHGWIDYCPLATAQGCL</sequence>
<reference evidence="1 2" key="1">
    <citation type="submission" date="2017-02" db="EMBL/GenBank/DDBJ databases">
        <title>Whole genome shotgun sequence of Pantoea agglomerans strain AS1 isolated from a cycad, Zamia floridana in Central Florida, USA.</title>
        <authorList>
            <person name="Lata P."/>
            <person name="Govindarajan S."/>
            <person name="Qi F."/>
            <person name="Li J.-L."/>
            <person name="Maurya S.K."/>
            <person name="Sahoo M.K."/>
        </authorList>
    </citation>
    <scope>NUCLEOTIDE SEQUENCE [LARGE SCALE GENOMIC DNA]</scope>
    <source>
        <strain evidence="1 2">AS1</strain>
    </source>
</reference>
<protein>
    <recommendedName>
        <fullName evidence="3">DUF2509 domain-containing protein</fullName>
    </recommendedName>
</protein>
<gene>
    <name evidence="1" type="ORF">B2J69_19015</name>
</gene>
<keyword evidence="2" id="KW-1185">Reference proteome</keyword>
<organism evidence="1 2">
    <name type="scientific">Pantoea latae</name>
    <dbReference type="NCBI Taxonomy" id="1964541"/>
    <lineage>
        <taxon>Bacteria</taxon>
        <taxon>Pseudomonadati</taxon>
        <taxon>Pseudomonadota</taxon>
        <taxon>Gammaproteobacteria</taxon>
        <taxon>Enterobacterales</taxon>
        <taxon>Erwiniaceae</taxon>
        <taxon>Pantoea</taxon>
    </lineage>
</organism>
<evidence type="ECO:0000313" key="2">
    <source>
        <dbReference type="Proteomes" id="UP000192769"/>
    </source>
</evidence>